<dbReference type="Proteomes" id="UP000248326">
    <property type="component" value="Unassembled WGS sequence"/>
</dbReference>
<evidence type="ECO:0000256" key="2">
    <source>
        <dbReference type="ARBA" id="ARBA00009370"/>
    </source>
</evidence>
<feature type="active site" evidence="5">
    <location>
        <position position="96"/>
    </location>
</feature>
<comment type="subcellular location">
    <subcellularLocation>
        <location evidence="6">Membrane</location>
        <topology evidence="6">Single-pass type II membrane protein</topology>
    </subcellularLocation>
</comment>
<dbReference type="RefSeq" id="WP_245900707.1">
    <property type="nucleotide sequence ID" value="NZ_QJSX01000003.1"/>
</dbReference>
<dbReference type="InterPro" id="IPR019757">
    <property type="entry name" value="Pept_S26A_signal_pept_1_Lys-AS"/>
</dbReference>
<dbReference type="AlphaFoldDB" id="A0A318SDX7"/>
<comment type="similarity">
    <text evidence="2 6">Belongs to the peptidase S26 family.</text>
</comment>
<evidence type="ECO:0000259" key="7">
    <source>
        <dbReference type="Pfam" id="PF10502"/>
    </source>
</evidence>
<evidence type="ECO:0000256" key="6">
    <source>
        <dbReference type="RuleBase" id="RU362042"/>
    </source>
</evidence>
<feature type="domain" description="Peptidase S26" evidence="7">
    <location>
        <begin position="13"/>
        <end position="201"/>
    </location>
</feature>
<dbReference type="PANTHER" id="PTHR43390">
    <property type="entry name" value="SIGNAL PEPTIDASE I"/>
    <property type="match status" value="1"/>
</dbReference>
<keyword evidence="9" id="KW-1185">Reference proteome</keyword>
<sequence length="247" mass="27213">MTTRPLARLWKNWLEPIVFAVAFTTFGASAVRVDGASMMPSLRHGERIVVPKYETWLHRLGVGQFSRGDILIFKPPAGAVTKNFYGLWNYRPYLVKRLIGLPGDRVRIAGGDVYVNGAKLDQTFVTNYWKAQGCWDTTSELANRAQSNLGGMVATTREVTVPDGHYFVMGDNRTASGSEDSRMFGAVPLGNVAGRAVFSAWPLTRKADATYPCSYEGARPQDFVKFGGPSVLNSRVLGRPAAFSRLK</sequence>
<proteinExistence type="inferred from homology"/>
<feature type="active site" evidence="5">
    <location>
        <position position="37"/>
    </location>
</feature>
<dbReference type="EC" id="3.4.21.89" evidence="3 6"/>
<organism evidence="8 9">
    <name type="scientific">Deinococcus yavapaiensis KR-236</name>
    <dbReference type="NCBI Taxonomy" id="694435"/>
    <lineage>
        <taxon>Bacteria</taxon>
        <taxon>Thermotogati</taxon>
        <taxon>Deinococcota</taxon>
        <taxon>Deinococci</taxon>
        <taxon>Deinococcales</taxon>
        <taxon>Deinococcaceae</taxon>
        <taxon>Deinococcus</taxon>
    </lineage>
</organism>
<comment type="catalytic activity">
    <reaction evidence="1 6">
        <text>Cleavage of hydrophobic, N-terminal signal or leader sequences from secreted and periplasmic proteins.</text>
        <dbReference type="EC" id="3.4.21.89"/>
    </reaction>
</comment>
<dbReference type="GO" id="GO:0016020">
    <property type="term" value="C:membrane"/>
    <property type="evidence" value="ECO:0007669"/>
    <property type="project" value="UniProtKB-SubCell"/>
</dbReference>
<dbReference type="InterPro" id="IPR000223">
    <property type="entry name" value="Pept_S26A_signal_pept_1"/>
</dbReference>
<dbReference type="PROSITE" id="PS00760">
    <property type="entry name" value="SPASE_I_2"/>
    <property type="match status" value="1"/>
</dbReference>
<dbReference type="PANTHER" id="PTHR43390:SF1">
    <property type="entry name" value="CHLOROPLAST PROCESSING PEPTIDASE"/>
    <property type="match status" value="1"/>
</dbReference>
<evidence type="ECO:0000256" key="3">
    <source>
        <dbReference type="ARBA" id="ARBA00013208"/>
    </source>
</evidence>
<evidence type="ECO:0000256" key="1">
    <source>
        <dbReference type="ARBA" id="ARBA00000677"/>
    </source>
</evidence>
<dbReference type="NCBIfam" id="TIGR02227">
    <property type="entry name" value="sigpep_I_bact"/>
    <property type="match status" value="1"/>
</dbReference>
<keyword evidence="4 6" id="KW-0378">Hydrolase</keyword>
<dbReference type="PRINTS" id="PR00727">
    <property type="entry name" value="LEADERPTASE"/>
</dbReference>
<dbReference type="InterPro" id="IPR019533">
    <property type="entry name" value="Peptidase_S26"/>
</dbReference>
<gene>
    <name evidence="8" type="ORF">DES52_10392</name>
</gene>
<evidence type="ECO:0000313" key="8">
    <source>
        <dbReference type="EMBL" id="PYE55261.1"/>
    </source>
</evidence>
<protein>
    <recommendedName>
        <fullName evidence="3 6">Signal peptidase I</fullName>
        <ecNumber evidence="3 6">3.4.21.89</ecNumber>
    </recommendedName>
</protein>
<name>A0A318SDX7_9DEIO</name>
<dbReference type="Pfam" id="PF10502">
    <property type="entry name" value="Peptidase_S26"/>
    <property type="match status" value="1"/>
</dbReference>
<dbReference type="GO" id="GO:0009003">
    <property type="term" value="F:signal peptidase activity"/>
    <property type="evidence" value="ECO:0007669"/>
    <property type="project" value="UniProtKB-EC"/>
</dbReference>
<dbReference type="GO" id="GO:0004252">
    <property type="term" value="F:serine-type endopeptidase activity"/>
    <property type="evidence" value="ECO:0007669"/>
    <property type="project" value="InterPro"/>
</dbReference>
<dbReference type="Gene3D" id="2.10.109.10">
    <property type="entry name" value="Umud Fragment, subunit A"/>
    <property type="match status" value="1"/>
</dbReference>
<dbReference type="EMBL" id="QJSX01000003">
    <property type="protein sequence ID" value="PYE55261.1"/>
    <property type="molecule type" value="Genomic_DNA"/>
</dbReference>
<accession>A0A318SDX7</accession>
<reference evidence="8 9" key="1">
    <citation type="submission" date="2018-06" db="EMBL/GenBank/DDBJ databases">
        <title>Genomic Encyclopedia of Type Strains, Phase IV (KMG-IV): sequencing the most valuable type-strain genomes for metagenomic binning, comparative biology and taxonomic classification.</title>
        <authorList>
            <person name="Goeker M."/>
        </authorList>
    </citation>
    <scope>NUCLEOTIDE SEQUENCE [LARGE SCALE GENOMIC DNA]</scope>
    <source>
        <strain evidence="8 9">DSM 18048</strain>
    </source>
</reference>
<comment type="caution">
    <text evidence="8">The sequence shown here is derived from an EMBL/GenBank/DDBJ whole genome shotgun (WGS) entry which is preliminary data.</text>
</comment>
<evidence type="ECO:0000256" key="4">
    <source>
        <dbReference type="ARBA" id="ARBA00022801"/>
    </source>
</evidence>
<evidence type="ECO:0000256" key="5">
    <source>
        <dbReference type="PIRSR" id="PIRSR600223-1"/>
    </source>
</evidence>
<keyword evidence="6" id="KW-0645">Protease</keyword>
<evidence type="ECO:0000313" key="9">
    <source>
        <dbReference type="Proteomes" id="UP000248326"/>
    </source>
</evidence>
<dbReference type="InterPro" id="IPR036286">
    <property type="entry name" value="LexA/Signal_pep-like_sf"/>
</dbReference>
<dbReference type="CDD" id="cd06530">
    <property type="entry name" value="S26_SPase_I"/>
    <property type="match status" value="1"/>
</dbReference>
<dbReference type="GO" id="GO:0006465">
    <property type="term" value="P:signal peptide processing"/>
    <property type="evidence" value="ECO:0007669"/>
    <property type="project" value="InterPro"/>
</dbReference>
<dbReference type="SUPFAM" id="SSF51306">
    <property type="entry name" value="LexA/Signal peptidase"/>
    <property type="match status" value="1"/>
</dbReference>